<dbReference type="InterPro" id="IPR028082">
    <property type="entry name" value="Peripla_BP_I"/>
</dbReference>
<dbReference type="RefSeq" id="WP_253058009.1">
    <property type="nucleotide sequence ID" value="NZ_JAMXWM010000002.1"/>
</dbReference>
<dbReference type="Pfam" id="PF00392">
    <property type="entry name" value="GntR"/>
    <property type="match status" value="1"/>
</dbReference>
<evidence type="ECO:0000256" key="3">
    <source>
        <dbReference type="ARBA" id="ARBA00023163"/>
    </source>
</evidence>
<keyword evidence="6" id="KW-1185">Reference proteome</keyword>
<keyword evidence="1" id="KW-0805">Transcription regulation</keyword>
<gene>
    <name evidence="5" type="ORF">ACFSUE_06805</name>
</gene>
<dbReference type="InterPro" id="IPR033532">
    <property type="entry name" value="AraR_ligand_bind_dom"/>
</dbReference>
<dbReference type="SUPFAM" id="SSF53822">
    <property type="entry name" value="Periplasmic binding protein-like I"/>
    <property type="match status" value="1"/>
</dbReference>
<evidence type="ECO:0000256" key="1">
    <source>
        <dbReference type="ARBA" id="ARBA00023015"/>
    </source>
</evidence>
<dbReference type="CDD" id="cd01541">
    <property type="entry name" value="PBP1_AraR"/>
    <property type="match status" value="1"/>
</dbReference>
<proteinExistence type="predicted"/>
<dbReference type="InterPro" id="IPR046335">
    <property type="entry name" value="LacI/GalR-like_sensor"/>
</dbReference>
<dbReference type="Pfam" id="PF13377">
    <property type="entry name" value="Peripla_BP_3"/>
    <property type="match status" value="1"/>
</dbReference>
<protein>
    <submittedName>
        <fullName evidence="5">GntR family transcriptional regulator</fullName>
    </submittedName>
</protein>
<dbReference type="InterPro" id="IPR036390">
    <property type="entry name" value="WH_DNA-bd_sf"/>
</dbReference>
<name>A0ABW5S0R7_9BACL</name>
<sequence length="359" mass="41231">MIKKYEFIKQDICEQIISGKYPINGKIPTETELMNIYKVSRFTVRHAIGELENENYIYRIQGRGMFVNDWKSKPKLPIKNKTIGLITTHIADYIFPNIIAGIDNYVSNFGYSILIANTQNNPDKERKSLTNLLSNDLCGLIIEPTQSALNNANKNTYDNFKELGIPMMFINATYKSLDFPYLIMDDEKVGKMITNYLIERGHKKIVGIFKVDDVQGVHRMNGYINAYQEHSEIINLSEIMMYQTEENKVDVFKKIHTILRESHFKPTAIVCYNDQLAIQVINFINEIGLKVPDDISVIGVDDYQFSVFSTPSITTVRHPQEKMGYDAGRMIIDLIAKRSVSSKIYEPKIIERESVKTIG</sequence>
<accession>A0ABW5S0R7</accession>
<dbReference type="EMBL" id="JBHUMQ010000015">
    <property type="protein sequence ID" value="MFD2693341.1"/>
    <property type="molecule type" value="Genomic_DNA"/>
</dbReference>
<dbReference type="PRINTS" id="PR00035">
    <property type="entry name" value="HTHGNTR"/>
</dbReference>
<dbReference type="SUPFAM" id="SSF46785">
    <property type="entry name" value="Winged helix' DNA-binding domain"/>
    <property type="match status" value="1"/>
</dbReference>
<keyword evidence="2" id="KW-0238">DNA-binding</keyword>
<evidence type="ECO:0000259" key="4">
    <source>
        <dbReference type="PROSITE" id="PS50949"/>
    </source>
</evidence>
<organism evidence="5 6">
    <name type="scientific">Sporolactobacillus shoreicorticis</name>
    <dbReference type="NCBI Taxonomy" id="1923877"/>
    <lineage>
        <taxon>Bacteria</taxon>
        <taxon>Bacillati</taxon>
        <taxon>Bacillota</taxon>
        <taxon>Bacilli</taxon>
        <taxon>Bacillales</taxon>
        <taxon>Sporolactobacillaceae</taxon>
        <taxon>Sporolactobacillus</taxon>
    </lineage>
</organism>
<dbReference type="InterPro" id="IPR036388">
    <property type="entry name" value="WH-like_DNA-bd_sf"/>
</dbReference>
<reference evidence="6" key="1">
    <citation type="journal article" date="2019" name="Int. J. Syst. Evol. Microbiol.">
        <title>The Global Catalogue of Microorganisms (GCM) 10K type strain sequencing project: providing services to taxonomists for standard genome sequencing and annotation.</title>
        <authorList>
            <consortium name="The Broad Institute Genomics Platform"/>
            <consortium name="The Broad Institute Genome Sequencing Center for Infectious Disease"/>
            <person name="Wu L."/>
            <person name="Ma J."/>
        </authorList>
    </citation>
    <scope>NUCLEOTIDE SEQUENCE [LARGE SCALE GENOMIC DNA]</scope>
    <source>
        <strain evidence="6">TISTR 2466</strain>
    </source>
</reference>
<dbReference type="Gene3D" id="3.40.50.2300">
    <property type="match status" value="2"/>
</dbReference>
<dbReference type="SMART" id="SM00345">
    <property type="entry name" value="HTH_GNTR"/>
    <property type="match status" value="1"/>
</dbReference>
<dbReference type="Proteomes" id="UP001597399">
    <property type="component" value="Unassembled WGS sequence"/>
</dbReference>
<dbReference type="PANTHER" id="PTHR30146">
    <property type="entry name" value="LACI-RELATED TRANSCRIPTIONAL REPRESSOR"/>
    <property type="match status" value="1"/>
</dbReference>
<evidence type="ECO:0000313" key="5">
    <source>
        <dbReference type="EMBL" id="MFD2693341.1"/>
    </source>
</evidence>
<dbReference type="CDD" id="cd07377">
    <property type="entry name" value="WHTH_GntR"/>
    <property type="match status" value="1"/>
</dbReference>
<dbReference type="PROSITE" id="PS50949">
    <property type="entry name" value="HTH_GNTR"/>
    <property type="match status" value="1"/>
</dbReference>
<dbReference type="InterPro" id="IPR000524">
    <property type="entry name" value="Tscrpt_reg_HTH_GntR"/>
</dbReference>
<dbReference type="Gene3D" id="1.10.10.10">
    <property type="entry name" value="Winged helix-like DNA-binding domain superfamily/Winged helix DNA-binding domain"/>
    <property type="match status" value="1"/>
</dbReference>
<comment type="caution">
    <text evidence="5">The sequence shown here is derived from an EMBL/GenBank/DDBJ whole genome shotgun (WGS) entry which is preliminary data.</text>
</comment>
<keyword evidence="3" id="KW-0804">Transcription</keyword>
<dbReference type="PANTHER" id="PTHR30146:SF150">
    <property type="entry name" value="ARABINOSE METABOLISM TRANSCRIPTIONAL REPRESSOR"/>
    <property type="match status" value="1"/>
</dbReference>
<evidence type="ECO:0000256" key="2">
    <source>
        <dbReference type="ARBA" id="ARBA00023125"/>
    </source>
</evidence>
<evidence type="ECO:0000313" key="6">
    <source>
        <dbReference type="Proteomes" id="UP001597399"/>
    </source>
</evidence>
<feature type="domain" description="HTH gntR-type" evidence="4">
    <location>
        <begin position="2"/>
        <end position="70"/>
    </location>
</feature>